<evidence type="ECO:0000313" key="1">
    <source>
        <dbReference type="EMBL" id="KAF4372646.1"/>
    </source>
</evidence>
<protein>
    <submittedName>
        <fullName evidence="1">Uncharacterized protein</fullName>
    </submittedName>
</protein>
<keyword evidence="2" id="KW-1185">Reference proteome</keyword>
<comment type="caution">
    <text evidence="1">The sequence shown here is derived from an EMBL/GenBank/DDBJ whole genome shotgun (WGS) entry which is preliminary data.</text>
</comment>
<organism evidence="1 2">
    <name type="scientific">Cannabis sativa</name>
    <name type="common">Hemp</name>
    <name type="synonym">Marijuana</name>
    <dbReference type="NCBI Taxonomy" id="3483"/>
    <lineage>
        <taxon>Eukaryota</taxon>
        <taxon>Viridiplantae</taxon>
        <taxon>Streptophyta</taxon>
        <taxon>Embryophyta</taxon>
        <taxon>Tracheophyta</taxon>
        <taxon>Spermatophyta</taxon>
        <taxon>Magnoliopsida</taxon>
        <taxon>eudicotyledons</taxon>
        <taxon>Gunneridae</taxon>
        <taxon>Pentapetalae</taxon>
        <taxon>rosids</taxon>
        <taxon>fabids</taxon>
        <taxon>Rosales</taxon>
        <taxon>Cannabaceae</taxon>
        <taxon>Cannabis</taxon>
    </lineage>
</organism>
<dbReference type="AlphaFoldDB" id="A0A7J6FPM1"/>
<sequence>TVLTHKSKFEFRFTQENYPDGLNVMMNSYQSLAPNMLVVLGDVSAIGWELNRPKMVVSAPPLLGPFLNLPLHIVLGNRDLRRCGKLNQKSINWVARGCGTFKISNVSFVSLNVMALLCGNDGLRFSVEKVIERENVDVRTERGAF</sequence>
<dbReference type="SUPFAM" id="SSF56300">
    <property type="entry name" value="Metallo-dependent phosphatases"/>
    <property type="match status" value="1"/>
</dbReference>
<gene>
    <name evidence="1" type="ORF">G4B88_030391</name>
</gene>
<evidence type="ECO:0000313" key="2">
    <source>
        <dbReference type="Proteomes" id="UP000583929"/>
    </source>
</evidence>
<accession>A0A7J6FPM1</accession>
<feature type="non-terminal residue" evidence="1">
    <location>
        <position position="145"/>
    </location>
</feature>
<dbReference type="Proteomes" id="UP000583929">
    <property type="component" value="Unassembled WGS sequence"/>
</dbReference>
<dbReference type="InterPro" id="IPR029052">
    <property type="entry name" value="Metallo-depent_PP-like"/>
</dbReference>
<proteinExistence type="predicted"/>
<dbReference type="EMBL" id="JAATIQ010000187">
    <property type="protein sequence ID" value="KAF4372646.1"/>
    <property type="molecule type" value="Genomic_DNA"/>
</dbReference>
<reference evidence="1 2" key="1">
    <citation type="journal article" date="2020" name="bioRxiv">
        <title>Sequence and annotation of 42 cannabis genomes reveals extensive copy number variation in cannabinoid synthesis and pathogen resistance genes.</title>
        <authorList>
            <person name="Mckernan K.J."/>
            <person name="Helbert Y."/>
            <person name="Kane L.T."/>
            <person name="Ebling H."/>
            <person name="Zhang L."/>
            <person name="Liu B."/>
            <person name="Eaton Z."/>
            <person name="Mclaughlin S."/>
            <person name="Kingan S."/>
            <person name="Baybayan P."/>
            <person name="Concepcion G."/>
            <person name="Jordan M."/>
            <person name="Riva A."/>
            <person name="Barbazuk W."/>
            <person name="Harkins T."/>
        </authorList>
    </citation>
    <scope>NUCLEOTIDE SEQUENCE [LARGE SCALE GENOMIC DNA]</scope>
    <source>
        <strain evidence="2">cv. Jamaican Lion 4</strain>
        <tissue evidence="1">Leaf</tissue>
    </source>
</reference>
<name>A0A7J6FPM1_CANSA</name>